<evidence type="ECO:0000313" key="2">
    <source>
        <dbReference type="Proteomes" id="UP000190150"/>
    </source>
</evidence>
<evidence type="ECO:0000313" key="1">
    <source>
        <dbReference type="EMBL" id="SKC05832.1"/>
    </source>
</evidence>
<keyword evidence="2" id="KW-1185">Reference proteome</keyword>
<evidence type="ECO:0008006" key="3">
    <source>
        <dbReference type="Google" id="ProtNLM"/>
    </source>
</evidence>
<dbReference type="EMBL" id="FUZF01000023">
    <property type="protein sequence ID" value="SKC05832.1"/>
    <property type="molecule type" value="Genomic_DNA"/>
</dbReference>
<dbReference type="OrthoDB" id="700649at2"/>
<dbReference type="Proteomes" id="UP000190150">
    <property type="component" value="Unassembled WGS sequence"/>
</dbReference>
<name>A0A1T5GBT2_9SPHI</name>
<reference evidence="2" key="1">
    <citation type="submission" date="2017-02" db="EMBL/GenBank/DDBJ databases">
        <authorList>
            <person name="Varghese N."/>
            <person name="Submissions S."/>
        </authorList>
    </citation>
    <scope>NUCLEOTIDE SEQUENCE [LARGE SCALE GENOMIC DNA]</scope>
    <source>
        <strain evidence="2">DSM 24091</strain>
    </source>
</reference>
<organism evidence="1 2">
    <name type="scientific">Sphingobacterium nematocida</name>
    <dbReference type="NCBI Taxonomy" id="1513896"/>
    <lineage>
        <taxon>Bacteria</taxon>
        <taxon>Pseudomonadati</taxon>
        <taxon>Bacteroidota</taxon>
        <taxon>Sphingobacteriia</taxon>
        <taxon>Sphingobacteriales</taxon>
        <taxon>Sphingobacteriaceae</taxon>
        <taxon>Sphingobacterium</taxon>
    </lineage>
</organism>
<sequence>MTKYTIIKAFQKHFPFPIWKIEVDCSNNCLALEYRNPTDTLPTFAVISFDGQTLLENYTATEKEWTLEAIQGEFLIFKRFGSSSPLQAGIQVLHIPSQSIIFVHHEYVLKDVYKDRLRVVHRSIPSGLEFFIEIATGIVTNNAEDNFTFPDTGITYPVPYQGNLPYFIKDLSFEDQIWLQPYKDFFIWSYHKKMGQSFDLYLCLSTKNEILDHKIVLSGLDKLIPQPYFQVQGYIFFLSNTKQEIAAYLV</sequence>
<accession>A0A1T5GBT2</accession>
<proteinExistence type="predicted"/>
<dbReference type="RefSeq" id="WP_079645586.1">
    <property type="nucleotide sequence ID" value="NZ_FUZF01000023.1"/>
</dbReference>
<gene>
    <name evidence="1" type="ORF">SAMN05660841_03940</name>
</gene>
<dbReference type="STRING" id="1513896.SAMN05660841_03940"/>
<protein>
    <recommendedName>
        <fullName evidence="3">DUF4905 domain-containing protein</fullName>
    </recommendedName>
</protein>
<dbReference type="AlphaFoldDB" id="A0A1T5GBT2"/>